<reference evidence="1" key="1">
    <citation type="submission" date="2022-10" db="EMBL/GenBank/DDBJ databases">
        <title>Complete Genome of Trichothecium roseum strain YXFP-22015, a Plant Pathogen Isolated from Citrus.</title>
        <authorList>
            <person name="Wang Y."/>
            <person name="Zhu L."/>
        </authorList>
    </citation>
    <scope>NUCLEOTIDE SEQUENCE</scope>
    <source>
        <strain evidence="1">YXFP-22015</strain>
    </source>
</reference>
<comment type="caution">
    <text evidence="1">The sequence shown here is derived from an EMBL/GenBank/DDBJ whole genome shotgun (WGS) entry which is preliminary data.</text>
</comment>
<accession>A0ACC0V6W0</accession>
<sequence length="407" mass="45177">MASPGVAEADMPIPAHDVVSAETKAPEQAPCPPSATVVAVGEATTTAEDAAEQQQAAPMSKNALKRKRKQEKWDAEKDDRKKVKKEKRRERKVRDRAARDALLAAGADPASLRPRRQPSTLAPVAVVLDCDFERYMTDKEKVSLSGQVTRCYSENKAARHRSHMWVAGWKGALQARYETVMQNQHRKWRDVGFCAGDFVECCREARAGMAAGPRPGGEMPASLQRSLDAGVPWTRDETDPFPLLDPEPETPEDLKDIVYLTSESPYTLERLEPNTCYVVGGLVDRNREKGLCYRRARERGVRTAKLPIGQFMDMQSRKVLATNHVVEIMLRWIETESWGEAFAAVIPKRKGGKVKEDGREEDGSEAEQGDGAAAEESDESEAGEDDEVKQENVEGEGVKQEIEVDKS</sequence>
<keyword evidence="2" id="KW-1185">Reference proteome</keyword>
<protein>
    <submittedName>
        <fullName evidence="1">Uncharacterized protein</fullName>
    </submittedName>
</protein>
<proteinExistence type="predicted"/>
<evidence type="ECO:0000313" key="1">
    <source>
        <dbReference type="EMBL" id="KAI9901998.1"/>
    </source>
</evidence>
<gene>
    <name evidence="1" type="ORF">N3K66_003815</name>
</gene>
<organism evidence="1 2">
    <name type="scientific">Trichothecium roseum</name>
    <dbReference type="NCBI Taxonomy" id="47278"/>
    <lineage>
        <taxon>Eukaryota</taxon>
        <taxon>Fungi</taxon>
        <taxon>Dikarya</taxon>
        <taxon>Ascomycota</taxon>
        <taxon>Pezizomycotina</taxon>
        <taxon>Sordariomycetes</taxon>
        <taxon>Hypocreomycetidae</taxon>
        <taxon>Hypocreales</taxon>
        <taxon>Hypocreales incertae sedis</taxon>
        <taxon>Trichothecium</taxon>
    </lineage>
</organism>
<name>A0ACC0V6W0_9HYPO</name>
<evidence type="ECO:0000313" key="2">
    <source>
        <dbReference type="Proteomes" id="UP001163324"/>
    </source>
</evidence>
<dbReference type="EMBL" id="CM047942">
    <property type="protein sequence ID" value="KAI9901998.1"/>
    <property type="molecule type" value="Genomic_DNA"/>
</dbReference>
<dbReference type="Proteomes" id="UP001163324">
    <property type="component" value="Chromosome 3"/>
</dbReference>